<sequence length="64" mass="6827">LTSSNRLVSSDHRSIPHSSDERFLAAELTADIMGRTIAHVSRGRGFVARGGRGRGQGVMAGIFC</sequence>
<dbReference type="EMBL" id="JAMZMK010004430">
    <property type="protein sequence ID" value="KAI7754150.1"/>
    <property type="molecule type" value="Genomic_DNA"/>
</dbReference>
<proteinExistence type="predicted"/>
<reference evidence="1" key="1">
    <citation type="submission" date="2022-06" db="EMBL/GenBank/DDBJ databases">
        <title>Uncovering the hologenomic basis of an extraordinary plant invasion.</title>
        <authorList>
            <person name="Bieker V.C."/>
            <person name="Martin M.D."/>
            <person name="Gilbert T."/>
            <person name="Hodgins K."/>
            <person name="Battlay P."/>
            <person name="Petersen B."/>
            <person name="Wilson J."/>
        </authorList>
    </citation>
    <scope>NUCLEOTIDE SEQUENCE</scope>
    <source>
        <strain evidence="1">AA19_3_7</strain>
        <tissue evidence="1">Leaf</tissue>
    </source>
</reference>
<accession>A0AAD5GT36</accession>
<evidence type="ECO:0000313" key="1">
    <source>
        <dbReference type="EMBL" id="KAI7754150.1"/>
    </source>
</evidence>
<protein>
    <submittedName>
        <fullName evidence="1">Uncharacterized protein</fullName>
    </submittedName>
</protein>
<dbReference type="Proteomes" id="UP001206925">
    <property type="component" value="Unassembled WGS sequence"/>
</dbReference>
<feature type="non-terminal residue" evidence="1">
    <location>
        <position position="64"/>
    </location>
</feature>
<organism evidence="1 2">
    <name type="scientific">Ambrosia artemisiifolia</name>
    <name type="common">Common ragweed</name>
    <dbReference type="NCBI Taxonomy" id="4212"/>
    <lineage>
        <taxon>Eukaryota</taxon>
        <taxon>Viridiplantae</taxon>
        <taxon>Streptophyta</taxon>
        <taxon>Embryophyta</taxon>
        <taxon>Tracheophyta</taxon>
        <taxon>Spermatophyta</taxon>
        <taxon>Magnoliopsida</taxon>
        <taxon>eudicotyledons</taxon>
        <taxon>Gunneridae</taxon>
        <taxon>Pentapetalae</taxon>
        <taxon>asterids</taxon>
        <taxon>campanulids</taxon>
        <taxon>Asterales</taxon>
        <taxon>Asteraceae</taxon>
        <taxon>Asteroideae</taxon>
        <taxon>Heliantheae alliance</taxon>
        <taxon>Heliantheae</taxon>
        <taxon>Ambrosia</taxon>
    </lineage>
</organism>
<dbReference type="AlphaFoldDB" id="A0AAD5GT36"/>
<evidence type="ECO:0000313" key="2">
    <source>
        <dbReference type="Proteomes" id="UP001206925"/>
    </source>
</evidence>
<keyword evidence="2" id="KW-1185">Reference proteome</keyword>
<name>A0AAD5GT36_AMBAR</name>
<gene>
    <name evidence="1" type="ORF">M8C21_001342</name>
</gene>
<comment type="caution">
    <text evidence="1">The sequence shown here is derived from an EMBL/GenBank/DDBJ whole genome shotgun (WGS) entry which is preliminary data.</text>
</comment>